<dbReference type="Proteomes" id="UP000182344">
    <property type="component" value="Unassembled WGS sequence"/>
</dbReference>
<keyword evidence="5" id="KW-0694">RNA-binding</keyword>
<dbReference type="PANTHER" id="PTHR33992:SF1">
    <property type="entry name" value="RIBONUCLEASE P PROTEIN COMPONENT"/>
    <property type="match status" value="1"/>
</dbReference>
<evidence type="ECO:0000256" key="4">
    <source>
        <dbReference type="ARBA" id="ARBA00022801"/>
    </source>
</evidence>
<dbReference type="EC" id="3.1.26.5" evidence="6"/>
<reference evidence="7 8" key="1">
    <citation type="journal article" date="2016" name="Environ. Microbiol.">
        <title>Genomic resolution of a cold subsurface aquifer community provides metabolic insights for novel microbes adapted to high CO concentrations.</title>
        <authorList>
            <person name="Probst A.J."/>
            <person name="Castelle C.J."/>
            <person name="Singh A."/>
            <person name="Brown C.T."/>
            <person name="Anantharaman K."/>
            <person name="Sharon I."/>
            <person name="Hug L.A."/>
            <person name="Burstein D."/>
            <person name="Emerson J.B."/>
            <person name="Thomas B.C."/>
            <person name="Banfield J.F."/>
        </authorList>
    </citation>
    <scope>NUCLEOTIDE SEQUENCE [LARGE SCALE GENOMIC DNA]</scope>
    <source>
        <strain evidence="7">CG2_30_35_20</strain>
    </source>
</reference>
<proteinExistence type="predicted"/>
<dbReference type="NCBIfam" id="TIGR00188">
    <property type="entry name" value="rnpA"/>
    <property type="match status" value="1"/>
</dbReference>
<keyword evidence="3" id="KW-0255">Endonuclease</keyword>
<dbReference type="PANTHER" id="PTHR33992">
    <property type="entry name" value="RIBONUCLEASE P PROTEIN COMPONENT"/>
    <property type="match status" value="1"/>
</dbReference>
<evidence type="ECO:0000256" key="6">
    <source>
        <dbReference type="NCBIfam" id="TIGR00188"/>
    </source>
</evidence>
<dbReference type="EMBL" id="MNZO01000038">
    <property type="protein sequence ID" value="OIP86860.1"/>
    <property type="molecule type" value="Genomic_DNA"/>
</dbReference>
<dbReference type="STRING" id="1805376.AUK05_02640"/>
<evidence type="ECO:0000256" key="5">
    <source>
        <dbReference type="ARBA" id="ARBA00022884"/>
    </source>
</evidence>
<keyword evidence="1" id="KW-0819">tRNA processing</keyword>
<name>A0A1J5HQ36_9BACT</name>
<dbReference type="Gene3D" id="3.30.230.10">
    <property type="match status" value="1"/>
</dbReference>
<dbReference type="InterPro" id="IPR000100">
    <property type="entry name" value="RNase_P"/>
</dbReference>
<organism evidence="7 8">
    <name type="scientific">Candidatus Shapirobacteria bacterium CG2_30_35_20</name>
    <dbReference type="NCBI Taxonomy" id="1805376"/>
    <lineage>
        <taxon>Bacteria</taxon>
        <taxon>Candidatus Shapironibacteriota</taxon>
    </lineage>
</organism>
<keyword evidence="4" id="KW-0378">Hydrolase</keyword>
<gene>
    <name evidence="7" type="ORF">AUK05_02640</name>
</gene>
<dbReference type="GO" id="GO:0000049">
    <property type="term" value="F:tRNA binding"/>
    <property type="evidence" value="ECO:0007669"/>
    <property type="project" value="InterPro"/>
</dbReference>
<keyword evidence="2" id="KW-0540">Nuclease</keyword>
<dbReference type="InterPro" id="IPR020568">
    <property type="entry name" value="Ribosomal_Su5_D2-typ_SF"/>
</dbReference>
<dbReference type="GO" id="GO:0004526">
    <property type="term" value="F:ribonuclease P activity"/>
    <property type="evidence" value="ECO:0007669"/>
    <property type="project" value="UniProtKB-UniRule"/>
</dbReference>
<evidence type="ECO:0000313" key="8">
    <source>
        <dbReference type="Proteomes" id="UP000182344"/>
    </source>
</evidence>
<evidence type="ECO:0000313" key="7">
    <source>
        <dbReference type="EMBL" id="OIP86860.1"/>
    </source>
</evidence>
<dbReference type="AlphaFoldDB" id="A0A1J5HQ36"/>
<accession>A0A1J5HQ36</accession>
<dbReference type="Pfam" id="PF00825">
    <property type="entry name" value="Ribonuclease_P"/>
    <property type="match status" value="1"/>
</dbReference>
<dbReference type="SUPFAM" id="SSF54211">
    <property type="entry name" value="Ribosomal protein S5 domain 2-like"/>
    <property type="match status" value="1"/>
</dbReference>
<dbReference type="GO" id="GO:0030677">
    <property type="term" value="C:ribonuclease P complex"/>
    <property type="evidence" value="ECO:0007669"/>
    <property type="project" value="TreeGrafter"/>
</dbReference>
<dbReference type="InterPro" id="IPR014721">
    <property type="entry name" value="Ribsml_uS5_D2-typ_fold_subgr"/>
</dbReference>
<sequence length="114" mass="13515">MLKKINRISREVEIKEVLKDGRYLHDEFWMRKWINLPPRPAGEASLFDKRDTVRKFLVIVSKKVAKLAVDRNRMKRLAYEVIRKNLEKLPEGIRMVLVIKKPYEKIGNEIISGL</sequence>
<evidence type="ECO:0000256" key="2">
    <source>
        <dbReference type="ARBA" id="ARBA00022722"/>
    </source>
</evidence>
<evidence type="ECO:0000256" key="3">
    <source>
        <dbReference type="ARBA" id="ARBA00022759"/>
    </source>
</evidence>
<comment type="caution">
    <text evidence="7">The sequence shown here is derived from an EMBL/GenBank/DDBJ whole genome shotgun (WGS) entry which is preliminary data.</text>
</comment>
<protein>
    <recommendedName>
        <fullName evidence="6">Ribonuclease P protein component</fullName>
        <ecNumber evidence="6">3.1.26.5</ecNumber>
    </recommendedName>
</protein>
<dbReference type="GO" id="GO:0042781">
    <property type="term" value="F:3'-tRNA processing endoribonuclease activity"/>
    <property type="evidence" value="ECO:0007669"/>
    <property type="project" value="TreeGrafter"/>
</dbReference>
<evidence type="ECO:0000256" key="1">
    <source>
        <dbReference type="ARBA" id="ARBA00022694"/>
    </source>
</evidence>